<dbReference type="AlphaFoldDB" id="A0A672LS91"/>
<evidence type="ECO:0000256" key="3">
    <source>
        <dbReference type="ARBA" id="ARBA00022530"/>
    </source>
</evidence>
<dbReference type="PANTHER" id="PTHR15427">
    <property type="entry name" value="EMILIN ELASTIN MICROFIBRIL INTERFACE-LOCATED PROTEIN ELASTIN MICROFIBRIL INTERFACER"/>
    <property type="match status" value="1"/>
</dbReference>
<evidence type="ECO:0000313" key="7">
    <source>
        <dbReference type="Ensembl" id="ENSSGRP00000026931.1"/>
    </source>
</evidence>
<dbReference type="PROSITE" id="PS50871">
    <property type="entry name" value="C1Q"/>
    <property type="match status" value="1"/>
</dbReference>
<dbReference type="InterPro" id="IPR008983">
    <property type="entry name" value="Tumour_necrosis_fac-like_dom"/>
</dbReference>
<dbReference type="InterPro" id="IPR008160">
    <property type="entry name" value="Collagen"/>
</dbReference>
<evidence type="ECO:0000256" key="2">
    <source>
        <dbReference type="ARBA" id="ARBA00022525"/>
    </source>
</evidence>
<dbReference type="InParanoid" id="A0A672LS91"/>
<proteinExistence type="predicted"/>
<organism evidence="7 8">
    <name type="scientific">Sinocyclocheilus grahami</name>
    <name type="common">Dianchi golden-line fish</name>
    <name type="synonym">Barbus grahami</name>
    <dbReference type="NCBI Taxonomy" id="75366"/>
    <lineage>
        <taxon>Eukaryota</taxon>
        <taxon>Metazoa</taxon>
        <taxon>Chordata</taxon>
        <taxon>Craniata</taxon>
        <taxon>Vertebrata</taxon>
        <taxon>Euteleostomi</taxon>
        <taxon>Actinopterygii</taxon>
        <taxon>Neopterygii</taxon>
        <taxon>Teleostei</taxon>
        <taxon>Ostariophysi</taxon>
        <taxon>Cypriniformes</taxon>
        <taxon>Cyprinidae</taxon>
        <taxon>Cyprininae</taxon>
        <taxon>Sinocyclocheilus</taxon>
    </lineage>
</organism>
<dbReference type="SUPFAM" id="SSF49842">
    <property type="entry name" value="TNF-like"/>
    <property type="match status" value="1"/>
</dbReference>
<gene>
    <name evidence="7" type="primary">c1qb</name>
</gene>
<evidence type="ECO:0000259" key="6">
    <source>
        <dbReference type="PROSITE" id="PS50871"/>
    </source>
</evidence>
<name>A0A672LS91_SINGR</name>
<dbReference type="Proteomes" id="UP000472262">
    <property type="component" value="Unassembled WGS sequence"/>
</dbReference>
<dbReference type="PANTHER" id="PTHR15427:SF43">
    <property type="entry name" value="COMPLEMENT COMPONENT 1, Q SUBCOMPONENT, B CHAIN PRECURSOR"/>
    <property type="match status" value="1"/>
</dbReference>
<dbReference type="Pfam" id="PF00386">
    <property type="entry name" value="C1q"/>
    <property type="match status" value="1"/>
</dbReference>
<dbReference type="Pfam" id="PF01391">
    <property type="entry name" value="Collagen"/>
    <property type="match status" value="1"/>
</dbReference>
<dbReference type="Ensembl" id="ENSSGRT00000029000.1">
    <property type="protein sequence ID" value="ENSSGRP00000026931.1"/>
    <property type="gene ID" value="ENSSGRG00000015505.1"/>
</dbReference>
<evidence type="ECO:0000313" key="8">
    <source>
        <dbReference type="Proteomes" id="UP000472262"/>
    </source>
</evidence>
<sequence>MMNMCFDTSLYCATLHFSSETGKSNRSSSCRPEKNIQCNTQLQGHPSVFPTDFLEDKMAFIFMSAHMVLRLSIMLLLVASSESEKCDGYRGFPGRPGIPGVPGTDGKEGAKGEKGDPGEDAVPIIGPKGDPGIPGLPGRPGEKGDKGLHGPPGPVGPKGERGDFTGVDTPNQYFVFSYKKSARAQRVNPDKLIVFDIPLISGAGGVLDSEGFFEVGKAGMYYISYHISSSQSACLKIQVGEEEKVKFCDSPGMIMVTAGSVVLPLKTGDKVSVQTTALSSIFSRDTDCTFTGFLLFPMNG</sequence>
<dbReference type="InterPro" id="IPR050392">
    <property type="entry name" value="Collagen/C1q_domain"/>
</dbReference>
<keyword evidence="4" id="KW-0732">Signal</keyword>
<keyword evidence="3" id="KW-0272">Extracellular matrix</keyword>
<feature type="compositionally biased region" description="Low complexity" evidence="5">
    <location>
        <begin position="123"/>
        <end position="133"/>
    </location>
</feature>
<reference evidence="7" key="1">
    <citation type="submission" date="2025-08" db="UniProtKB">
        <authorList>
            <consortium name="Ensembl"/>
        </authorList>
    </citation>
    <scope>IDENTIFICATION</scope>
</reference>
<accession>A0A672LS91</accession>
<reference evidence="7" key="2">
    <citation type="submission" date="2025-09" db="UniProtKB">
        <authorList>
            <consortium name="Ensembl"/>
        </authorList>
    </citation>
    <scope>IDENTIFICATION</scope>
</reference>
<dbReference type="SMART" id="SM00110">
    <property type="entry name" value="C1Q"/>
    <property type="match status" value="1"/>
</dbReference>
<feature type="domain" description="C1q" evidence="6">
    <location>
        <begin position="169"/>
        <end position="300"/>
    </location>
</feature>
<feature type="compositionally biased region" description="Basic and acidic residues" evidence="5">
    <location>
        <begin position="105"/>
        <end position="117"/>
    </location>
</feature>
<protein>
    <submittedName>
        <fullName evidence="7">Complement C1q subcomponent subunit B-like</fullName>
    </submittedName>
</protein>
<evidence type="ECO:0000256" key="5">
    <source>
        <dbReference type="SAM" id="MobiDB-lite"/>
    </source>
</evidence>
<dbReference type="PRINTS" id="PR00007">
    <property type="entry name" value="COMPLEMNTC1Q"/>
</dbReference>
<evidence type="ECO:0000256" key="4">
    <source>
        <dbReference type="ARBA" id="ARBA00022729"/>
    </source>
</evidence>
<evidence type="ECO:0000256" key="1">
    <source>
        <dbReference type="ARBA" id="ARBA00004498"/>
    </source>
</evidence>
<feature type="region of interest" description="Disordered" evidence="5">
    <location>
        <begin position="89"/>
        <end position="164"/>
    </location>
</feature>
<keyword evidence="8" id="KW-1185">Reference proteome</keyword>
<dbReference type="Gene3D" id="2.60.120.40">
    <property type="match status" value="1"/>
</dbReference>
<comment type="subcellular location">
    <subcellularLocation>
        <location evidence="1">Secreted</location>
        <location evidence="1">Extracellular space</location>
        <location evidence="1">Extracellular matrix</location>
    </subcellularLocation>
</comment>
<keyword evidence="2" id="KW-0964">Secreted</keyword>
<dbReference type="InterPro" id="IPR001073">
    <property type="entry name" value="C1q_dom"/>
</dbReference>